<name>A0A0F6U1T6_MICAE</name>
<dbReference type="PANTHER" id="PTHR37734:SF1">
    <property type="entry name" value="LARGE RIBOSOMAL RNA SUBUNIT ACCUMULATION PROTEIN YCED HOMOLOG 2, CHLOROPLASTIC"/>
    <property type="match status" value="1"/>
</dbReference>
<dbReference type="AlphaFoldDB" id="A0A0F6U1T6"/>
<dbReference type="InterPro" id="IPR044985">
    <property type="entry name" value="YceD_plant"/>
</dbReference>
<dbReference type="Proteomes" id="UP000034103">
    <property type="component" value="Chromosome"/>
</dbReference>
<reference evidence="1 2" key="1">
    <citation type="journal article" date="2015" name="Genome Announc.">
        <title>Complete Genome Sequence of Microcystis aeruginosa NIES-2549, a Bloom-Forming Cyanobacterium from Lake Kasumigaura, Japan.</title>
        <authorList>
            <person name="Yamaguchi H."/>
            <person name="Suzuki S."/>
            <person name="Tanabe Y."/>
            <person name="Osana Y."/>
            <person name="Shimura Y."/>
            <person name="Ishida K."/>
            <person name="Kawachi M."/>
        </authorList>
    </citation>
    <scope>NUCLEOTIDE SEQUENCE [LARGE SCALE GENOMIC DNA]</scope>
    <source>
        <strain evidence="1 2">NIES-2549</strain>
    </source>
</reference>
<sequence length="175" mass="20092">MIQELSMETIFIPHLLKSPDRQRVIIIDNFIPGLETLTPVRGTLLVRHGGNFLEVSVKAETIVTLTCDRCLQQYNHRLQLNTSELIWLDKNKDYDSSYPLEREIAYEDLSETLDPNGDFDPQMWLYEQLCLTLPPRQLCGANCQPPDFLLPENTAIDGRWASLESLKSQLSQSQN</sequence>
<evidence type="ECO:0000313" key="1">
    <source>
        <dbReference type="EMBL" id="AKE62719.1"/>
    </source>
</evidence>
<dbReference type="HOGENOM" id="CLU_135680_0_0_3"/>
<dbReference type="InterPro" id="IPR003772">
    <property type="entry name" value="YceD"/>
</dbReference>
<dbReference type="PANTHER" id="PTHR37734">
    <property type="entry name" value="LARGE RIBOSOMAL RNA SUBUNIT ACCUMULATION PROTEIN YCED HOMOLOG 2, CHLOROPLASTIC"/>
    <property type="match status" value="1"/>
</dbReference>
<dbReference type="EMBL" id="CP011304">
    <property type="protein sequence ID" value="AKE62719.1"/>
    <property type="molecule type" value="Genomic_DNA"/>
</dbReference>
<gene>
    <name evidence="1" type="ORF">MYAER_0357</name>
</gene>
<evidence type="ECO:0000313" key="2">
    <source>
        <dbReference type="Proteomes" id="UP000034103"/>
    </source>
</evidence>
<accession>A0A0F6U1T6</accession>
<dbReference type="Pfam" id="PF02620">
    <property type="entry name" value="YceD"/>
    <property type="match status" value="1"/>
</dbReference>
<dbReference type="PATRIC" id="fig|1641812.3.peg.372"/>
<organism evidence="1 2">
    <name type="scientific">Microcystis aeruginosa NIES-2549</name>
    <dbReference type="NCBI Taxonomy" id="1641812"/>
    <lineage>
        <taxon>Bacteria</taxon>
        <taxon>Bacillati</taxon>
        <taxon>Cyanobacteriota</taxon>
        <taxon>Cyanophyceae</taxon>
        <taxon>Oscillatoriophycideae</taxon>
        <taxon>Chroococcales</taxon>
        <taxon>Microcystaceae</taxon>
        <taxon>Microcystis</taxon>
    </lineage>
</organism>
<protein>
    <submittedName>
        <fullName evidence="1">Metal-binding protein</fullName>
    </submittedName>
</protein>
<proteinExistence type="predicted"/>